<organism evidence="1 2">
    <name type="scientific">Massilia solisilvae</name>
    <dbReference type="NCBI Taxonomy" id="1811225"/>
    <lineage>
        <taxon>Bacteria</taxon>
        <taxon>Pseudomonadati</taxon>
        <taxon>Pseudomonadota</taxon>
        <taxon>Betaproteobacteria</taxon>
        <taxon>Burkholderiales</taxon>
        <taxon>Oxalobacteraceae</taxon>
        <taxon>Telluria group</taxon>
        <taxon>Massilia</taxon>
    </lineage>
</organism>
<dbReference type="EMBL" id="JANUGV010000001">
    <property type="protein sequence ID" value="MCS0607794.1"/>
    <property type="molecule type" value="Genomic_DNA"/>
</dbReference>
<keyword evidence="2" id="KW-1185">Reference proteome</keyword>
<evidence type="ECO:0000313" key="2">
    <source>
        <dbReference type="Proteomes" id="UP001205861"/>
    </source>
</evidence>
<reference evidence="1 2" key="1">
    <citation type="submission" date="2022-08" db="EMBL/GenBank/DDBJ databases">
        <title>Reclassification of Massilia species as members of the genera Telluria, Duganella, Pseudoduganella, Mokoshia gen. nov. and Zemynaea gen. nov. using orthogonal and non-orthogonal genome-based approaches.</title>
        <authorList>
            <person name="Bowman J.P."/>
        </authorList>
    </citation>
    <scope>NUCLEOTIDE SEQUENCE [LARGE SCALE GENOMIC DNA]</scope>
    <source>
        <strain evidence="1 2">JCM 31607</strain>
    </source>
</reference>
<accession>A0ABT2BH07</accession>
<dbReference type="RefSeq" id="WP_258855491.1">
    <property type="nucleotide sequence ID" value="NZ_JANUGV010000001.1"/>
</dbReference>
<proteinExistence type="predicted"/>
<dbReference type="Pfam" id="PF16157">
    <property type="entry name" value="DUF4865"/>
    <property type="match status" value="1"/>
</dbReference>
<gene>
    <name evidence="1" type="ORF">NX773_06415</name>
</gene>
<dbReference type="InterPro" id="IPR032349">
    <property type="entry name" value="DUF4865"/>
</dbReference>
<protein>
    <submittedName>
        <fullName evidence="1">DUF4865 family protein</fullName>
    </submittedName>
</protein>
<sequence length="187" mass="20405">MISMQYSFVLPSDYDMSVIDRRIADKGSMTDGFPGLAFKAYLSARKGERGASDNRYAPFYLWHGPAGMNDFLSGPGFVALSQSFGWPSVAAWSVWHAELAPGIEHARYATCERLAIAPHTRLEQLRAAETALAQSCVSQNKALVAVAGYEPTTWTLVRFGLWADLPPDLADGAQVYRVGHVSRCCAG</sequence>
<evidence type="ECO:0000313" key="1">
    <source>
        <dbReference type="EMBL" id="MCS0607794.1"/>
    </source>
</evidence>
<dbReference type="Proteomes" id="UP001205861">
    <property type="component" value="Unassembled WGS sequence"/>
</dbReference>
<name>A0ABT2BH07_9BURK</name>
<comment type="caution">
    <text evidence="1">The sequence shown here is derived from an EMBL/GenBank/DDBJ whole genome shotgun (WGS) entry which is preliminary data.</text>
</comment>